<comment type="caution">
    <text evidence="2">The sequence shown here is derived from an EMBL/GenBank/DDBJ whole genome shotgun (WGS) entry which is preliminary data.</text>
</comment>
<feature type="compositionally biased region" description="Basic residues" evidence="1">
    <location>
        <begin position="105"/>
        <end position="118"/>
    </location>
</feature>
<reference evidence="2" key="1">
    <citation type="submission" date="2021-02" db="EMBL/GenBank/DDBJ databases">
        <title>Psilocybe cubensis genome.</title>
        <authorList>
            <person name="Mckernan K.J."/>
            <person name="Crawford S."/>
            <person name="Trippe A."/>
            <person name="Kane L.T."/>
            <person name="Mclaughlin S."/>
        </authorList>
    </citation>
    <scope>NUCLEOTIDE SEQUENCE [LARGE SCALE GENOMIC DNA]</scope>
    <source>
        <strain evidence="2">MGC-MH-2018</strain>
    </source>
</reference>
<organism evidence="2">
    <name type="scientific">Psilocybe cubensis</name>
    <name type="common">Psychedelic mushroom</name>
    <name type="synonym">Stropharia cubensis</name>
    <dbReference type="NCBI Taxonomy" id="181762"/>
    <lineage>
        <taxon>Eukaryota</taxon>
        <taxon>Fungi</taxon>
        <taxon>Dikarya</taxon>
        <taxon>Basidiomycota</taxon>
        <taxon>Agaricomycotina</taxon>
        <taxon>Agaricomycetes</taxon>
        <taxon>Agaricomycetidae</taxon>
        <taxon>Agaricales</taxon>
        <taxon>Agaricineae</taxon>
        <taxon>Strophariaceae</taxon>
        <taxon>Psilocybe</taxon>
    </lineage>
</organism>
<feature type="region of interest" description="Disordered" evidence="1">
    <location>
        <begin position="100"/>
        <end position="141"/>
    </location>
</feature>
<protein>
    <submittedName>
        <fullName evidence="2">Uncharacterized protein</fullName>
    </submittedName>
</protein>
<feature type="compositionally biased region" description="Basic and acidic residues" evidence="1">
    <location>
        <begin position="132"/>
        <end position="141"/>
    </location>
</feature>
<proteinExistence type="predicted"/>
<evidence type="ECO:0000256" key="1">
    <source>
        <dbReference type="SAM" id="MobiDB-lite"/>
    </source>
</evidence>
<name>A0A8H7Y1X2_PSICU</name>
<dbReference type="AlphaFoldDB" id="A0A8H7Y1X2"/>
<evidence type="ECO:0000313" key="2">
    <source>
        <dbReference type="EMBL" id="KAG5172195.1"/>
    </source>
</evidence>
<sequence>MPHILHTEFCTTTALSEWIDMYETDCNLISLSPLSSPDPTPPSSPLLSSTALPQGHTPTLADHIAQLASPCLVSSSSTEPSCLTATHPSVNLTTFPLAVASMPQKNKKPKSQHRRARQHAAAQAARSHRRNRDKDKNMSSS</sequence>
<accession>A0A8H7Y1X2</accession>
<dbReference type="EMBL" id="JAFIQS010000002">
    <property type="protein sequence ID" value="KAG5172195.1"/>
    <property type="molecule type" value="Genomic_DNA"/>
</dbReference>
<gene>
    <name evidence="2" type="ORF">JR316_001692</name>
</gene>
<feature type="region of interest" description="Disordered" evidence="1">
    <location>
        <begin position="33"/>
        <end position="55"/>
    </location>
</feature>